<comment type="caution">
    <text evidence="1">The sequence shown here is derived from an EMBL/GenBank/DDBJ whole genome shotgun (WGS) entry which is preliminary data.</text>
</comment>
<protein>
    <submittedName>
        <fullName evidence="1">Uncharacterized protein</fullName>
    </submittedName>
</protein>
<proteinExistence type="predicted"/>
<sequence>MSEEYQEIIGEEKYLNCIKSKLERYKSKIIKIVEEQIILISGNEEILKDDQTILEMIVSIMCFEPECKKVIVETEIISSNLLEMDKFTKNESLYMFEKWGYKIVLINPHGLSNLSFDIPIVKTKEAAIKLLL</sequence>
<accession>A0A0L6JVS4</accession>
<name>A0A0L6JVS4_9FIRM</name>
<dbReference type="STRING" id="398512.Bccel_4811"/>
<reference evidence="2" key="1">
    <citation type="submission" date="2015-07" db="EMBL/GenBank/DDBJ databases">
        <title>Near-Complete Genome Sequence of the Cellulolytic Bacterium Bacteroides (Pseudobacteroides) cellulosolvens ATCC 35603.</title>
        <authorList>
            <person name="Dassa B."/>
            <person name="Utturkar S.M."/>
            <person name="Klingeman D.M."/>
            <person name="Hurt R.A."/>
            <person name="Keller M."/>
            <person name="Xu J."/>
            <person name="Reddy Y.H.K."/>
            <person name="Borovok I."/>
            <person name="Grinberg I.R."/>
            <person name="Lamed R."/>
            <person name="Zhivin O."/>
            <person name="Bayer E.A."/>
            <person name="Brown S.D."/>
        </authorList>
    </citation>
    <scope>NUCLEOTIDE SEQUENCE [LARGE SCALE GENOMIC DNA]</scope>
    <source>
        <strain evidence="2">DSM 2933</strain>
    </source>
</reference>
<evidence type="ECO:0000313" key="1">
    <source>
        <dbReference type="EMBL" id="KNY29537.1"/>
    </source>
</evidence>
<dbReference type="AlphaFoldDB" id="A0A0L6JVS4"/>
<dbReference type="EMBL" id="LGTC01000001">
    <property type="protein sequence ID" value="KNY29537.1"/>
    <property type="molecule type" value="Genomic_DNA"/>
</dbReference>
<gene>
    <name evidence="1" type="ORF">Bccel_4811</name>
</gene>
<dbReference type="RefSeq" id="WP_036935408.1">
    <property type="nucleotide sequence ID" value="NZ_JQKC01000001.1"/>
</dbReference>
<evidence type="ECO:0000313" key="2">
    <source>
        <dbReference type="Proteomes" id="UP000036923"/>
    </source>
</evidence>
<organism evidence="1 2">
    <name type="scientific">Pseudobacteroides cellulosolvens ATCC 35603 = DSM 2933</name>
    <dbReference type="NCBI Taxonomy" id="398512"/>
    <lineage>
        <taxon>Bacteria</taxon>
        <taxon>Bacillati</taxon>
        <taxon>Bacillota</taxon>
        <taxon>Clostridia</taxon>
        <taxon>Eubacteriales</taxon>
        <taxon>Oscillospiraceae</taxon>
        <taxon>Pseudobacteroides</taxon>
    </lineage>
</organism>
<keyword evidence="2" id="KW-1185">Reference proteome</keyword>
<dbReference type="Proteomes" id="UP000036923">
    <property type="component" value="Unassembled WGS sequence"/>
</dbReference>